<evidence type="ECO:0000313" key="3">
    <source>
        <dbReference type="Proteomes" id="UP000078286"/>
    </source>
</evidence>
<proteinExistence type="predicted"/>
<dbReference type="InterPro" id="IPR048039">
    <property type="entry name" value="TraQ-like"/>
</dbReference>
<protein>
    <submittedName>
        <fullName evidence="2">TraQ family conjugative transfer protein</fullName>
    </submittedName>
</protein>
<dbReference type="EMBL" id="LXEO01000070">
    <property type="protein sequence ID" value="OAT14672.1"/>
    <property type="molecule type" value="Genomic_DNA"/>
</dbReference>
<keyword evidence="1" id="KW-0812">Transmembrane</keyword>
<organism evidence="2 3">
    <name type="scientific">Buttiauxella noackiae ATCC 51607</name>
    <dbReference type="NCBI Taxonomy" id="1354255"/>
    <lineage>
        <taxon>Bacteria</taxon>
        <taxon>Pseudomonadati</taxon>
        <taxon>Pseudomonadota</taxon>
        <taxon>Gammaproteobacteria</taxon>
        <taxon>Enterobacterales</taxon>
        <taxon>Enterobacteriaceae</taxon>
        <taxon>Buttiauxella</taxon>
    </lineage>
</organism>
<dbReference type="Proteomes" id="UP000078286">
    <property type="component" value="Unassembled WGS sequence"/>
</dbReference>
<feature type="transmembrane region" description="Helical" evidence="1">
    <location>
        <begin position="12"/>
        <end position="34"/>
    </location>
</feature>
<dbReference type="PROSITE" id="PS51257">
    <property type="entry name" value="PROKAR_LIPOPROTEIN"/>
    <property type="match status" value="1"/>
</dbReference>
<reference evidence="2 3" key="1">
    <citation type="submission" date="2016-04" db="EMBL/GenBank/DDBJ databases">
        <title>ATOL: Assembling a taxonomically balanced genome-scale reconstruction of the evolutionary history of the Enterobacteriaceae.</title>
        <authorList>
            <person name="Plunkett G.III."/>
            <person name="Neeno-Eckwall E.C."/>
            <person name="Glasner J.D."/>
            <person name="Perna N.T."/>
        </authorList>
    </citation>
    <scope>NUCLEOTIDE SEQUENCE [LARGE SCALE GENOMIC DNA]</scope>
    <source>
        <strain evidence="2 3">ATCC 51607</strain>
    </source>
</reference>
<evidence type="ECO:0000313" key="2">
    <source>
        <dbReference type="EMBL" id="OAT14672.1"/>
    </source>
</evidence>
<dbReference type="Pfam" id="PF20535">
    <property type="entry name" value="DUF6750"/>
    <property type="match status" value="1"/>
</dbReference>
<feature type="transmembrane region" description="Helical" evidence="1">
    <location>
        <begin position="93"/>
        <end position="114"/>
    </location>
</feature>
<keyword evidence="1" id="KW-1133">Transmembrane helix</keyword>
<name>A0A1B7HGI1_9ENTR</name>
<dbReference type="InterPro" id="IPR046638">
    <property type="entry name" value="DUF6750"/>
</dbReference>
<feature type="transmembrane region" description="Helical" evidence="1">
    <location>
        <begin position="46"/>
        <end position="64"/>
    </location>
</feature>
<gene>
    <name evidence="2" type="ORF">M979_4358</name>
</gene>
<feature type="transmembrane region" description="Helical" evidence="1">
    <location>
        <begin position="134"/>
        <end position="154"/>
    </location>
</feature>
<accession>A0A1B7HGI1</accession>
<sequence>MAGELKTSGINLILALGVFVGLGGCIIALVSTVIRSRSGKPVSGMKVVVAVVTGSALIALQQMMNKAAQTLGFGDVSFDAIAYAPDSLGYAKLSVDAVLTLLRAVGALFFYMGVVRARRALVDGHTGLTARQDIGTGMVMGITGILLLCNPQLLDALQKTLGLTWN</sequence>
<dbReference type="AlphaFoldDB" id="A0A1B7HGI1"/>
<evidence type="ECO:0000256" key="1">
    <source>
        <dbReference type="SAM" id="Phobius"/>
    </source>
</evidence>
<keyword evidence="1" id="KW-0472">Membrane</keyword>
<dbReference type="NCBIfam" id="NF033883">
    <property type="entry name" value="conj_TraQ_IncI1"/>
    <property type="match status" value="1"/>
</dbReference>
<comment type="caution">
    <text evidence="2">The sequence shown here is derived from an EMBL/GenBank/DDBJ whole genome shotgun (WGS) entry which is preliminary data.</text>
</comment>
<keyword evidence="3" id="KW-1185">Reference proteome</keyword>
<dbReference type="PATRIC" id="fig|1354255.3.peg.4488"/>